<keyword evidence="6" id="KW-1185">Reference proteome</keyword>
<feature type="transmembrane region" description="Helical" evidence="3">
    <location>
        <begin position="611"/>
        <end position="632"/>
    </location>
</feature>
<keyword evidence="3" id="KW-0472">Membrane</keyword>
<accession>A0A9P0B944</accession>
<keyword evidence="3" id="KW-0812">Transmembrane</keyword>
<evidence type="ECO:0000256" key="4">
    <source>
        <dbReference type="SAM" id="SignalP"/>
    </source>
</evidence>
<dbReference type="InterPro" id="IPR032675">
    <property type="entry name" value="LRR_dom_sf"/>
</dbReference>
<dbReference type="Gene3D" id="3.80.10.10">
    <property type="entry name" value="Ribonuclease Inhibitor"/>
    <property type="match status" value="2"/>
</dbReference>
<dbReference type="InterPro" id="IPR050333">
    <property type="entry name" value="SLRP"/>
</dbReference>
<feature type="signal peptide" evidence="4">
    <location>
        <begin position="1"/>
        <end position="17"/>
    </location>
</feature>
<dbReference type="Proteomes" id="UP001154078">
    <property type="component" value="Chromosome 5"/>
</dbReference>
<evidence type="ECO:0000256" key="1">
    <source>
        <dbReference type="ARBA" id="ARBA00022614"/>
    </source>
</evidence>
<proteinExistence type="predicted"/>
<dbReference type="OrthoDB" id="8023798at2759"/>
<dbReference type="SMART" id="SM00369">
    <property type="entry name" value="LRR_TYP"/>
    <property type="match status" value="9"/>
</dbReference>
<dbReference type="PRINTS" id="PR00019">
    <property type="entry name" value="LEURICHRPT"/>
</dbReference>
<name>A0A9P0B944_BRAAE</name>
<dbReference type="InterPro" id="IPR001611">
    <property type="entry name" value="Leu-rich_rpt"/>
</dbReference>
<dbReference type="AlphaFoldDB" id="A0A9P0B944"/>
<evidence type="ECO:0000256" key="2">
    <source>
        <dbReference type="ARBA" id="ARBA00022737"/>
    </source>
</evidence>
<organism evidence="5 6">
    <name type="scientific">Brassicogethes aeneus</name>
    <name type="common">Rape pollen beetle</name>
    <name type="synonym">Meligethes aeneus</name>
    <dbReference type="NCBI Taxonomy" id="1431903"/>
    <lineage>
        <taxon>Eukaryota</taxon>
        <taxon>Metazoa</taxon>
        <taxon>Ecdysozoa</taxon>
        <taxon>Arthropoda</taxon>
        <taxon>Hexapoda</taxon>
        <taxon>Insecta</taxon>
        <taxon>Pterygota</taxon>
        <taxon>Neoptera</taxon>
        <taxon>Endopterygota</taxon>
        <taxon>Coleoptera</taxon>
        <taxon>Polyphaga</taxon>
        <taxon>Cucujiformia</taxon>
        <taxon>Nitidulidae</taxon>
        <taxon>Meligethinae</taxon>
        <taxon>Brassicogethes</taxon>
    </lineage>
</organism>
<keyword evidence="1" id="KW-0433">Leucine-rich repeat</keyword>
<evidence type="ECO:0000313" key="6">
    <source>
        <dbReference type="Proteomes" id="UP001154078"/>
    </source>
</evidence>
<protein>
    <submittedName>
        <fullName evidence="5">Uncharacterized protein</fullName>
    </submittedName>
</protein>
<dbReference type="PANTHER" id="PTHR45712">
    <property type="entry name" value="AGAP008170-PA"/>
    <property type="match status" value="1"/>
</dbReference>
<keyword evidence="3" id="KW-1133">Transmembrane helix</keyword>
<dbReference type="Pfam" id="PF00560">
    <property type="entry name" value="LRR_1"/>
    <property type="match status" value="1"/>
</dbReference>
<dbReference type="PROSITE" id="PS51450">
    <property type="entry name" value="LRR"/>
    <property type="match status" value="5"/>
</dbReference>
<dbReference type="SUPFAM" id="SSF52058">
    <property type="entry name" value="L domain-like"/>
    <property type="match status" value="1"/>
</dbReference>
<feature type="chain" id="PRO_5040469056" evidence="4">
    <location>
        <begin position="18"/>
        <end position="651"/>
    </location>
</feature>
<reference evidence="5" key="1">
    <citation type="submission" date="2021-12" db="EMBL/GenBank/DDBJ databases">
        <authorList>
            <person name="King R."/>
        </authorList>
    </citation>
    <scope>NUCLEOTIDE SEQUENCE</scope>
</reference>
<keyword evidence="4" id="KW-0732">Signal</keyword>
<gene>
    <name evidence="5" type="ORF">MELIAE_LOCUS8725</name>
</gene>
<evidence type="ECO:0000256" key="3">
    <source>
        <dbReference type="SAM" id="Phobius"/>
    </source>
</evidence>
<sequence length="651" mass="75125">MIVRVFVYTICISLVYANGCEEHADYIYKPEPKPKPVYEPTDMWIVAQPNYGLNKYTTPPKRLEPVLRGYELKCKSYDDLFNYNSPDFHKINQVTDEKIIFAVTNIFPSTISPQFFHSSISIFNYNELYLSNLNITNILPGAFNMLHELKVLRLDNNNLSNVNDGVYNSLSALSELNLESNNIKTITEHAFLGMTHLKILNLRNNTLGNVNETILTSLVNLEELDLSKNCVTSIETISVMFFKLKKLYLHENNIFNLQNISFKNMIHLSDLDLGFNNISLISPQTFSGLTKLLYLKLNNNKLSLIPNGCFRYLTSLEMLDLSNNNLNKISYGTFDNLNNLETLNLSSNNLISIQTITFFRMKYLDLSSNKITEFDRENIQKLQEVSLDKNPWNCETLIKIVQDLSLRYDPIIIKHGHEYNSNNILGIKCSKTENIKSDNSIEKNTNETFYKYFKDLEESHLLKNTTFVLQGVIKNMTEILKTNFVHLLKDFEESHSLKNTTFVLHDVIKNMTEILKTNFDNFFNSFNASENKIEKNSEYFLNLTINKLMEKVKFDLENIERNNDDIKLGSEVVKIRTILETMAKINLQNTSNISYEKLVSKNLNASEVTSILSILVVIAIVLFIVLGTFIYNNFLKININNRQPQEVLSLN</sequence>
<dbReference type="PANTHER" id="PTHR45712:SF22">
    <property type="entry name" value="INSULIN-LIKE GROWTH FACTOR-BINDING PROTEIN COMPLEX ACID LABILE SUBUNIT"/>
    <property type="match status" value="1"/>
</dbReference>
<evidence type="ECO:0000313" key="5">
    <source>
        <dbReference type="EMBL" id="CAH0558204.1"/>
    </source>
</evidence>
<dbReference type="SMART" id="SM00365">
    <property type="entry name" value="LRR_SD22"/>
    <property type="match status" value="6"/>
</dbReference>
<dbReference type="Pfam" id="PF13855">
    <property type="entry name" value="LRR_8"/>
    <property type="match status" value="2"/>
</dbReference>
<dbReference type="InterPro" id="IPR003591">
    <property type="entry name" value="Leu-rich_rpt_typical-subtyp"/>
</dbReference>
<dbReference type="EMBL" id="OV121136">
    <property type="protein sequence ID" value="CAH0558204.1"/>
    <property type="molecule type" value="Genomic_DNA"/>
</dbReference>
<keyword evidence="2" id="KW-0677">Repeat</keyword>